<dbReference type="RefSeq" id="WP_145075856.1">
    <property type="nucleotide sequence ID" value="NZ_CP036298.1"/>
</dbReference>
<dbReference type="KEGG" id="ahel:Q31a_14890"/>
<organism evidence="2 3">
    <name type="scientific">Aureliella helgolandensis</name>
    <dbReference type="NCBI Taxonomy" id="2527968"/>
    <lineage>
        <taxon>Bacteria</taxon>
        <taxon>Pseudomonadati</taxon>
        <taxon>Planctomycetota</taxon>
        <taxon>Planctomycetia</taxon>
        <taxon>Pirellulales</taxon>
        <taxon>Pirellulaceae</taxon>
        <taxon>Aureliella</taxon>
    </lineage>
</organism>
<proteinExistence type="predicted"/>
<dbReference type="PANTHER" id="PTHR33498:SF1">
    <property type="entry name" value="TRANSPOSASE FOR INSERTION SEQUENCE ELEMENT IS1557"/>
    <property type="match status" value="1"/>
</dbReference>
<dbReference type="OrthoDB" id="286035at2"/>
<dbReference type="AlphaFoldDB" id="A0A518G3L5"/>
<sequence>MQLKTILNHRYRLKRFVCGKATFSQDRLLVEVKPRKNSRPRCGKCRRLGPIYNTRSPREFEFVPILGMAVFFVYAMRRVDCPDCGVKTEYLEWSSGKERMTTAYKWFLSTWARRLSWSETARIFGTSWNRVYRSVHHAVSWGLIHREKPQFTAIGVDEIASRRGHRYLTLVYQIDAGMRRLLWVGENREEKTLDQFFELFQGSIHGLQFVCSDMWKPYLNVIAKRAPQALNILHRYHVMATMNKKVDKVRAEETRQLQQDGYQPILKHSRWCLLKRPENRTAKQTTTLRELLKYNLRTMRAYLMKEDFQRFWNYRSDYWAGRFLDAWCTRAMRSQLAPMKEMAGTLRRHRGLLLNWFAAKGELSNSSVEGMNTKAKVALRKSYGFKTTKVYKTVLYHELAKLPEHELAHQFC</sequence>
<dbReference type="EMBL" id="CP036298">
    <property type="protein sequence ID" value="QDV23191.1"/>
    <property type="molecule type" value="Genomic_DNA"/>
</dbReference>
<protein>
    <submittedName>
        <fullName evidence="2">Transposase</fullName>
    </submittedName>
</protein>
<dbReference type="Pfam" id="PF01610">
    <property type="entry name" value="DDE_Tnp_ISL3"/>
    <property type="match status" value="1"/>
</dbReference>
<dbReference type="PANTHER" id="PTHR33498">
    <property type="entry name" value="TRANSPOSASE FOR INSERTION SEQUENCE ELEMENT IS1557"/>
    <property type="match status" value="1"/>
</dbReference>
<dbReference type="Proteomes" id="UP000318017">
    <property type="component" value="Chromosome"/>
</dbReference>
<evidence type="ECO:0000313" key="2">
    <source>
        <dbReference type="EMBL" id="QDV23191.1"/>
    </source>
</evidence>
<evidence type="ECO:0000313" key="3">
    <source>
        <dbReference type="Proteomes" id="UP000318017"/>
    </source>
</evidence>
<name>A0A518G3L5_9BACT</name>
<evidence type="ECO:0000259" key="1">
    <source>
        <dbReference type="Pfam" id="PF01610"/>
    </source>
</evidence>
<gene>
    <name evidence="2" type="ORF">Q31a_14890</name>
</gene>
<dbReference type="InterPro" id="IPR047951">
    <property type="entry name" value="Transpos_ISL3"/>
</dbReference>
<dbReference type="InterPro" id="IPR002560">
    <property type="entry name" value="Transposase_DDE"/>
</dbReference>
<dbReference type="NCBIfam" id="NF033550">
    <property type="entry name" value="transpos_ISL3"/>
    <property type="match status" value="1"/>
</dbReference>
<feature type="domain" description="Transposase IS204/IS1001/IS1096/IS1165 DDE" evidence="1">
    <location>
        <begin position="154"/>
        <end position="393"/>
    </location>
</feature>
<keyword evidence="3" id="KW-1185">Reference proteome</keyword>
<reference evidence="2 3" key="1">
    <citation type="submission" date="2019-02" db="EMBL/GenBank/DDBJ databases">
        <title>Deep-cultivation of Planctomycetes and their phenomic and genomic characterization uncovers novel biology.</title>
        <authorList>
            <person name="Wiegand S."/>
            <person name="Jogler M."/>
            <person name="Boedeker C."/>
            <person name="Pinto D."/>
            <person name="Vollmers J."/>
            <person name="Rivas-Marin E."/>
            <person name="Kohn T."/>
            <person name="Peeters S.H."/>
            <person name="Heuer A."/>
            <person name="Rast P."/>
            <person name="Oberbeckmann S."/>
            <person name="Bunk B."/>
            <person name="Jeske O."/>
            <person name="Meyerdierks A."/>
            <person name="Storesund J.E."/>
            <person name="Kallscheuer N."/>
            <person name="Luecker S."/>
            <person name="Lage O.M."/>
            <person name="Pohl T."/>
            <person name="Merkel B.J."/>
            <person name="Hornburger P."/>
            <person name="Mueller R.-W."/>
            <person name="Bruemmer F."/>
            <person name="Labrenz M."/>
            <person name="Spormann A.M."/>
            <person name="Op den Camp H."/>
            <person name="Overmann J."/>
            <person name="Amann R."/>
            <person name="Jetten M.S.M."/>
            <person name="Mascher T."/>
            <person name="Medema M.H."/>
            <person name="Devos D.P."/>
            <person name="Kaster A.-K."/>
            <person name="Ovreas L."/>
            <person name="Rohde M."/>
            <person name="Galperin M.Y."/>
            <person name="Jogler C."/>
        </authorList>
    </citation>
    <scope>NUCLEOTIDE SEQUENCE [LARGE SCALE GENOMIC DNA]</scope>
    <source>
        <strain evidence="2 3">Q31a</strain>
    </source>
</reference>
<accession>A0A518G3L5</accession>